<evidence type="ECO:0000256" key="9">
    <source>
        <dbReference type="SAM" id="Phobius"/>
    </source>
</evidence>
<dbReference type="InterPro" id="IPR003439">
    <property type="entry name" value="ABC_transporter-like_ATP-bd"/>
</dbReference>
<dbReference type="CDD" id="cd02418">
    <property type="entry name" value="Peptidase_C39B"/>
    <property type="match status" value="1"/>
</dbReference>
<feature type="domain" description="Peptidase C39" evidence="12">
    <location>
        <begin position="11"/>
        <end position="131"/>
    </location>
</feature>
<evidence type="ECO:0000256" key="4">
    <source>
        <dbReference type="ARBA" id="ARBA00022840"/>
    </source>
</evidence>
<dbReference type="InterPro" id="IPR039421">
    <property type="entry name" value="Type_1_exporter"/>
</dbReference>
<dbReference type="EMBL" id="JAZGZP010000017">
    <property type="protein sequence ID" value="MFK7001510.1"/>
    <property type="molecule type" value="Genomic_DNA"/>
</dbReference>
<feature type="domain" description="ABC transporter" evidence="10">
    <location>
        <begin position="495"/>
        <end position="730"/>
    </location>
</feature>
<feature type="transmembrane region" description="Helical" evidence="9">
    <location>
        <begin position="417"/>
        <end position="442"/>
    </location>
</feature>
<dbReference type="InterPro" id="IPR011527">
    <property type="entry name" value="ABC1_TM_dom"/>
</dbReference>
<dbReference type="SMART" id="SM00382">
    <property type="entry name" value="AAA"/>
    <property type="match status" value="1"/>
</dbReference>
<feature type="domain" description="ABC transmembrane type-1" evidence="11">
    <location>
        <begin position="182"/>
        <end position="461"/>
    </location>
</feature>
<keyword evidence="2 9" id="KW-0812">Transmembrane</keyword>
<dbReference type="SUPFAM" id="SSF90123">
    <property type="entry name" value="ABC transporter transmembrane region"/>
    <property type="match status" value="1"/>
</dbReference>
<dbReference type="PANTHER" id="PTHR24221:SF654">
    <property type="entry name" value="ATP-BINDING CASSETTE SUB-FAMILY B MEMBER 6"/>
    <property type="match status" value="1"/>
</dbReference>
<evidence type="ECO:0000259" key="12">
    <source>
        <dbReference type="PROSITE" id="PS50990"/>
    </source>
</evidence>
<comment type="caution">
    <text evidence="13">The sequence shown here is derived from an EMBL/GenBank/DDBJ whole genome shotgun (WGS) entry which is preliminary data.</text>
</comment>
<dbReference type="Proteomes" id="UP001621706">
    <property type="component" value="Unassembled WGS sequence"/>
</dbReference>
<dbReference type="RefSeq" id="WP_088400956.1">
    <property type="nucleotide sequence ID" value="NZ_JAZGZP010000017.1"/>
</dbReference>
<dbReference type="InterPro" id="IPR005074">
    <property type="entry name" value="Peptidase_C39"/>
</dbReference>
<evidence type="ECO:0000256" key="1">
    <source>
        <dbReference type="ARBA" id="ARBA00004651"/>
    </source>
</evidence>
<dbReference type="Gene3D" id="3.90.70.10">
    <property type="entry name" value="Cysteine proteinases"/>
    <property type="match status" value="1"/>
</dbReference>
<sequence length="739" mass="84403">MNFKRFPHFLQLDAKDCGPTSLQIISRYYGKYFNLDEIREKCPSTKEGVSVYDICKGAEALGFKAMPVKTSYRRLYEEIPLPCIIHWRKTHFIVVYKVTKDKVYVSDPAIGLITYTKSEFVNGWIAHIREKQQWNKGVLIALEPTDKFRGLTSSQNTQSSSFEIINYLSGYLKPYKKQVLQLLATMIIVIMLQAVFPMITQSVVDSGISTKDLGFIQLLLIANVILVLSSSAGNWIRQSINMHISQRIKTSLLSNYIMKLLKLPLSFFENKLVGDILQRVMDYERIERFLMNSAFSIFLAVLNLIVFGVILVIYNSMLFWIFTIGSILYVSWVLLFWNIRKKMDLQYFSLMALNHSHWIEMLSNIQDIKNNNYEQGKRWRWEKVQVKLYHTATKLLNVNQSEMVGSNLINSLRDVALTFYSAMLVIDGEITFGMLIAVQYIIGQLKGPVSEVVNFISSYQSAKISYSRMSEVDRIEDEEQDEVASNSFFPESKSISLNNVVYRFHNNSRPIINNISIIIPEGKTTAIVGASGCGKSTLIKVLLRLYKPSSGEMLIGSSSSLNVSLKEWRDRIGVVTQDNQVFKDTILNNIVLGKGQFDKEQFMKAVKIANINDEIEKLPLGYNTLMGENGRGLSEGQKQRIFIARAIYKNPDYLFFDEATNALDSHNEKIVVENLDKQNKGKTVVIAAHRLATIKNADQILVMKDGRVVEIGNHEILLKKQGEYYKLFESQLSNMIQTA</sequence>
<keyword evidence="5" id="KW-0813">Transport</keyword>
<feature type="transmembrane region" description="Helical" evidence="9">
    <location>
        <begin position="289"/>
        <end position="313"/>
    </location>
</feature>
<keyword evidence="14" id="KW-1185">Reference proteome</keyword>
<dbReference type="Pfam" id="PF00664">
    <property type="entry name" value="ABC_membrane"/>
    <property type="match status" value="1"/>
</dbReference>
<dbReference type="CDD" id="cd18571">
    <property type="entry name" value="ABC_6TM_peptidase_like"/>
    <property type="match status" value="1"/>
</dbReference>
<accession>A0ABW8PB85</accession>
<evidence type="ECO:0000256" key="5">
    <source>
        <dbReference type="ARBA" id="ARBA00022927"/>
    </source>
</evidence>
<feature type="transmembrane region" description="Helical" evidence="9">
    <location>
        <begin position="214"/>
        <end position="236"/>
    </location>
</feature>
<evidence type="ECO:0000256" key="6">
    <source>
        <dbReference type="ARBA" id="ARBA00022989"/>
    </source>
</evidence>
<feature type="transmembrane region" description="Helical" evidence="9">
    <location>
        <begin position="179"/>
        <end position="199"/>
    </location>
</feature>
<dbReference type="PROSITE" id="PS50893">
    <property type="entry name" value="ABC_TRANSPORTER_2"/>
    <property type="match status" value="1"/>
</dbReference>
<name>A0ABW8PB85_9FLAO</name>
<dbReference type="InterPro" id="IPR027417">
    <property type="entry name" value="P-loop_NTPase"/>
</dbReference>
<dbReference type="PANTHER" id="PTHR24221">
    <property type="entry name" value="ATP-BINDING CASSETTE SUB-FAMILY B"/>
    <property type="match status" value="1"/>
</dbReference>
<evidence type="ECO:0000259" key="11">
    <source>
        <dbReference type="PROSITE" id="PS50929"/>
    </source>
</evidence>
<keyword evidence="4" id="KW-0067">ATP-binding</keyword>
<evidence type="ECO:0000256" key="8">
    <source>
        <dbReference type="ARBA" id="ARBA00043264"/>
    </source>
</evidence>
<evidence type="ECO:0000313" key="14">
    <source>
        <dbReference type="Proteomes" id="UP001621706"/>
    </source>
</evidence>
<dbReference type="PROSITE" id="PS50990">
    <property type="entry name" value="PEPTIDASE_C39"/>
    <property type="match status" value="1"/>
</dbReference>
<evidence type="ECO:0000256" key="3">
    <source>
        <dbReference type="ARBA" id="ARBA00022741"/>
    </source>
</evidence>
<organism evidence="13 14">
    <name type="scientific">Flavobacterium oreochromis</name>
    <dbReference type="NCBI Taxonomy" id="2906078"/>
    <lineage>
        <taxon>Bacteria</taxon>
        <taxon>Pseudomonadati</taxon>
        <taxon>Bacteroidota</taxon>
        <taxon>Flavobacteriia</taxon>
        <taxon>Flavobacteriales</taxon>
        <taxon>Flavobacteriaceae</taxon>
        <taxon>Flavobacterium</taxon>
    </lineage>
</organism>
<dbReference type="PROSITE" id="PS50929">
    <property type="entry name" value="ABC_TM1F"/>
    <property type="match status" value="1"/>
</dbReference>
<feature type="transmembrane region" description="Helical" evidence="9">
    <location>
        <begin position="319"/>
        <end position="339"/>
    </location>
</feature>
<keyword evidence="8" id="KW-0080">Bacteriocin transport</keyword>
<dbReference type="InterPro" id="IPR036640">
    <property type="entry name" value="ABC1_TM_sf"/>
</dbReference>
<comment type="subcellular location">
    <subcellularLocation>
        <location evidence="1">Cell membrane</location>
        <topology evidence="1">Multi-pass membrane protein</topology>
    </subcellularLocation>
</comment>
<dbReference type="SUPFAM" id="SSF52540">
    <property type="entry name" value="P-loop containing nucleoside triphosphate hydrolases"/>
    <property type="match status" value="1"/>
</dbReference>
<evidence type="ECO:0000256" key="2">
    <source>
        <dbReference type="ARBA" id="ARBA00022692"/>
    </source>
</evidence>
<keyword evidence="3" id="KW-0547">Nucleotide-binding</keyword>
<keyword evidence="7 9" id="KW-0472">Membrane</keyword>
<dbReference type="Pfam" id="PF00005">
    <property type="entry name" value="ABC_tran"/>
    <property type="match status" value="1"/>
</dbReference>
<keyword evidence="5" id="KW-0653">Protein transport</keyword>
<evidence type="ECO:0000256" key="7">
    <source>
        <dbReference type="ARBA" id="ARBA00023136"/>
    </source>
</evidence>
<dbReference type="Gene3D" id="3.40.50.300">
    <property type="entry name" value="P-loop containing nucleotide triphosphate hydrolases"/>
    <property type="match status" value="1"/>
</dbReference>
<dbReference type="Pfam" id="PF03412">
    <property type="entry name" value="Peptidase_C39"/>
    <property type="match status" value="1"/>
</dbReference>
<gene>
    <name evidence="13" type="ORF">V3I07_11460</name>
</gene>
<evidence type="ECO:0000259" key="10">
    <source>
        <dbReference type="PROSITE" id="PS50893"/>
    </source>
</evidence>
<evidence type="ECO:0000313" key="13">
    <source>
        <dbReference type="EMBL" id="MFK7001510.1"/>
    </source>
</evidence>
<proteinExistence type="predicted"/>
<dbReference type="Gene3D" id="1.20.1560.10">
    <property type="entry name" value="ABC transporter type 1, transmembrane domain"/>
    <property type="match status" value="1"/>
</dbReference>
<reference evidence="13 14" key="1">
    <citation type="submission" date="2024-02" db="EMBL/GenBank/DDBJ databases">
        <title>Comparative Genomic Analysis of Flavobacterium Species Causing Columnaris Disease of Freshwater Fish in Thailand: Insights into Virulence and Resistance Mechanisms.</title>
        <authorList>
            <person name="Nguyen D."/>
            <person name="Chokmangmeepisarn P."/>
            <person name="Khianchaikhan K."/>
            <person name="Morishita M."/>
            <person name="Bunnoy A."/>
            <person name="Rodkhum C."/>
        </authorList>
    </citation>
    <scope>NUCLEOTIDE SEQUENCE [LARGE SCALE GENOMIC DNA]</scope>
    <source>
        <strain evidence="13 14">CNRT2201</strain>
    </source>
</reference>
<keyword evidence="6 9" id="KW-1133">Transmembrane helix</keyword>
<dbReference type="InterPro" id="IPR003593">
    <property type="entry name" value="AAA+_ATPase"/>
</dbReference>
<protein>
    <submittedName>
        <fullName evidence="13">Peptidase domain-containing ABC transporter</fullName>
    </submittedName>
</protein>